<evidence type="ECO:0000256" key="5">
    <source>
        <dbReference type="ARBA" id="ARBA00023180"/>
    </source>
</evidence>
<dbReference type="InterPro" id="IPR029058">
    <property type="entry name" value="AB_hydrolase_fold"/>
</dbReference>
<dbReference type="PIRSF" id="PIRSF000862">
    <property type="entry name" value="Steryl_ester_lip"/>
    <property type="match status" value="1"/>
</dbReference>
<dbReference type="AlphaFoldDB" id="A0A182JH01"/>
<dbReference type="GO" id="GO:0016788">
    <property type="term" value="F:hydrolase activity, acting on ester bonds"/>
    <property type="evidence" value="ECO:0007669"/>
    <property type="project" value="InterPro"/>
</dbReference>
<dbReference type="InterPro" id="IPR025483">
    <property type="entry name" value="Lipase_euk"/>
</dbReference>
<dbReference type="EnsemblMetazoa" id="AATE017922-RA">
    <property type="protein sequence ID" value="AATE017922-PA.1"/>
    <property type="gene ID" value="AATE017922"/>
</dbReference>
<dbReference type="PANTHER" id="PTHR11005">
    <property type="entry name" value="LYSOSOMAL ACID LIPASE-RELATED"/>
    <property type="match status" value="1"/>
</dbReference>
<evidence type="ECO:0000256" key="4">
    <source>
        <dbReference type="ARBA" id="ARBA00023098"/>
    </source>
</evidence>
<evidence type="ECO:0000256" key="2">
    <source>
        <dbReference type="ARBA" id="ARBA00022729"/>
    </source>
</evidence>
<dbReference type="GO" id="GO:0016042">
    <property type="term" value="P:lipid catabolic process"/>
    <property type="evidence" value="ECO:0007669"/>
    <property type="project" value="UniProtKB-KW"/>
</dbReference>
<dbReference type="VEuPathDB" id="VectorBase:AATE017922"/>
<evidence type="ECO:0000256" key="1">
    <source>
        <dbReference type="ARBA" id="ARBA00010701"/>
    </source>
</evidence>
<dbReference type="Pfam" id="PF00561">
    <property type="entry name" value="Abhydrolase_1"/>
    <property type="match status" value="1"/>
</dbReference>
<accession>A0A182JH01</accession>
<keyword evidence="2" id="KW-0732">Signal</keyword>
<organism evidence="7">
    <name type="scientific">Anopheles atroparvus</name>
    <name type="common">European mosquito</name>
    <dbReference type="NCBI Taxonomy" id="41427"/>
    <lineage>
        <taxon>Eukaryota</taxon>
        <taxon>Metazoa</taxon>
        <taxon>Ecdysozoa</taxon>
        <taxon>Arthropoda</taxon>
        <taxon>Hexapoda</taxon>
        <taxon>Insecta</taxon>
        <taxon>Pterygota</taxon>
        <taxon>Neoptera</taxon>
        <taxon>Endopterygota</taxon>
        <taxon>Diptera</taxon>
        <taxon>Nematocera</taxon>
        <taxon>Culicoidea</taxon>
        <taxon>Culicidae</taxon>
        <taxon>Anophelinae</taxon>
        <taxon>Anopheles</taxon>
    </lineage>
</organism>
<comment type="similarity">
    <text evidence="1 6">Belongs to the AB hydrolase superfamily. Lipase family.</text>
</comment>
<dbReference type="FunFam" id="3.40.50.1820:FF:000179">
    <property type="entry name" value="Lipase"/>
    <property type="match status" value="1"/>
</dbReference>
<keyword evidence="6" id="KW-0378">Hydrolase</keyword>
<keyword evidence="4" id="KW-0443">Lipid metabolism</keyword>
<keyword evidence="3 6" id="KW-0442">Lipid degradation</keyword>
<evidence type="ECO:0000313" key="7">
    <source>
        <dbReference type="EnsemblMetazoa" id="AATE017922-PA.1"/>
    </source>
</evidence>
<dbReference type="Gene3D" id="3.40.50.1820">
    <property type="entry name" value="alpha/beta hydrolase"/>
    <property type="match status" value="1"/>
</dbReference>
<dbReference type="SUPFAM" id="SSF53474">
    <property type="entry name" value="alpha/beta-Hydrolases"/>
    <property type="match status" value="1"/>
</dbReference>
<name>A0A182JH01_ANOAO</name>
<sequence length="420" mass="46603">MLGPPNLLAGSHHQLQSGKNRVTVNAGTPRHSIAKHGYPVELHKVTTSDGYILSLARIPGQPGTPVVLVLHGLLSSSVDWTVQGPEKSISFIAADAGYDVWLGNVRGNTFSKEHESLSNRDREFWRFSFHEIGMRDLPTMVDYILESTSSETLHFVGHSQGAAAFLVLASMRPEYNAKFNSVHLMAPAAYIHHATSPALELASRIDELEMFAKLTRSFEIGGRGAGSSMDLVYAGHKTGLVPTDLVLTNIWYFVGAHDSINRSLVGDILANTPAGCSVYQLLHFGQNFLAKSFQMYDYGPQGNAQLYRAKVPPEYPLHAVTAPIMLYYSEGDIFVPAQDVEELADRLPNVVHRYKIGSRKWNHIDFLFHFGAHRLYRMVRTTTNLVVIVAVLFGALERIERIVRAMLTPGSPQLRTRSII</sequence>
<reference evidence="7" key="1">
    <citation type="submission" date="2022-08" db="UniProtKB">
        <authorList>
            <consortium name="EnsemblMetazoa"/>
        </authorList>
    </citation>
    <scope>IDENTIFICATION</scope>
    <source>
        <strain evidence="7">EBRO</strain>
    </source>
</reference>
<evidence type="ECO:0000256" key="6">
    <source>
        <dbReference type="PIRNR" id="PIRNR000862"/>
    </source>
</evidence>
<dbReference type="STRING" id="41427.A0A182JH01"/>
<proteinExistence type="inferred from homology"/>
<protein>
    <recommendedName>
        <fullName evidence="6">Lipase</fullName>
    </recommendedName>
</protein>
<dbReference type="InterPro" id="IPR000073">
    <property type="entry name" value="AB_hydrolase_1"/>
</dbReference>
<evidence type="ECO:0000256" key="3">
    <source>
        <dbReference type="ARBA" id="ARBA00022963"/>
    </source>
</evidence>
<keyword evidence="5" id="KW-0325">Glycoprotein</keyword>